<sequence length="58" mass="6026">MPGTERSLCTRSVGAAAAVCGSVAAVRCVVTGVWPLTPGRRLPVCLSLCLSGPMFRYT</sequence>
<gene>
    <name evidence="1" type="ORF">JOB18_000753</name>
</gene>
<dbReference type="AlphaFoldDB" id="A0AAV6QLX2"/>
<proteinExistence type="predicted"/>
<reference evidence="1 2" key="1">
    <citation type="journal article" date="2021" name="Sci. Rep.">
        <title>Chromosome anchoring in Senegalese sole (Solea senegalensis) reveals sex-associated markers and genome rearrangements in flatfish.</title>
        <authorList>
            <person name="Guerrero-Cozar I."/>
            <person name="Gomez-Garrido J."/>
            <person name="Berbel C."/>
            <person name="Martinez-Blanch J.F."/>
            <person name="Alioto T."/>
            <person name="Claros M.G."/>
            <person name="Gagnaire P.A."/>
            <person name="Manchado M."/>
        </authorList>
    </citation>
    <scope>NUCLEOTIDE SEQUENCE [LARGE SCALE GENOMIC DNA]</scope>
    <source>
        <strain evidence="1">Sse05_10M</strain>
    </source>
</reference>
<evidence type="ECO:0000313" key="2">
    <source>
        <dbReference type="Proteomes" id="UP000693946"/>
    </source>
</evidence>
<dbReference type="Proteomes" id="UP000693946">
    <property type="component" value="Linkage Group LG4"/>
</dbReference>
<evidence type="ECO:0000313" key="1">
    <source>
        <dbReference type="EMBL" id="KAG7493066.1"/>
    </source>
</evidence>
<keyword evidence="2" id="KW-1185">Reference proteome</keyword>
<dbReference type="EMBL" id="JAGKHQ010000016">
    <property type="protein sequence ID" value="KAG7493066.1"/>
    <property type="molecule type" value="Genomic_DNA"/>
</dbReference>
<protein>
    <recommendedName>
        <fullName evidence="3">Secreted protein</fullName>
    </recommendedName>
</protein>
<accession>A0AAV6QLX2</accession>
<organism evidence="1 2">
    <name type="scientific">Solea senegalensis</name>
    <name type="common">Senegalese sole</name>
    <dbReference type="NCBI Taxonomy" id="28829"/>
    <lineage>
        <taxon>Eukaryota</taxon>
        <taxon>Metazoa</taxon>
        <taxon>Chordata</taxon>
        <taxon>Craniata</taxon>
        <taxon>Vertebrata</taxon>
        <taxon>Euteleostomi</taxon>
        <taxon>Actinopterygii</taxon>
        <taxon>Neopterygii</taxon>
        <taxon>Teleostei</taxon>
        <taxon>Neoteleostei</taxon>
        <taxon>Acanthomorphata</taxon>
        <taxon>Carangaria</taxon>
        <taxon>Pleuronectiformes</taxon>
        <taxon>Pleuronectoidei</taxon>
        <taxon>Soleidae</taxon>
        <taxon>Solea</taxon>
    </lineage>
</organism>
<comment type="caution">
    <text evidence="1">The sequence shown here is derived from an EMBL/GenBank/DDBJ whole genome shotgun (WGS) entry which is preliminary data.</text>
</comment>
<evidence type="ECO:0008006" key="3">
    <source>
        <dbReference type="Google" id="ProtNLM"/>
    </source>
</evidence>
<name>A0AAV6QLX2_SOLSE</name>